<evidence type="ECO:0000313" key="6">
    <source>
        <dbReference type="EMBL" id="KRK34658.1"/>
    </source>
</evidence>
<dbReference type="Gene3D" id="3.40.1090.10">
    <property type="entry name" value="Cytosolic phospholipase A2 catalytic domain"/>
    <property type="match status" value="2"/>
</dbReference>
<dbReference type="Proteomes" id="UP000051461">
    <property type="component" value="Unassembled WGS sequence"/>
</dbReference>
<dbReference type="InterPro" id="IPR045943">
    <property type="entry name" value="DUF6363"/>
</dbReference>
<dbReference type="GO" id="GO:0016042">
    <property type="term" value="P:lipid catabolic process"/>
    <property type="evidence" value="ECO:0007669"/>
    <property type="project" value="UniProtKB-UniRule"/>
</dbReference>
<feature type="active site" description="Proton acceptor" evidence="4">
    <location>
        <position position="159"/>
    </location>
</feature>
<keyword evidence="2 4" id="KW-0442">Lipid degradation</keyword>
<name>A0A0R1GT30_9LACO</name>
<evidence type="ECO:0000256" key="4">
    <source>
        <dbReference type="PROSITE-ProRule" id="PRU01161"/>
    </source>
</evidence>
<comment type="caution">
    <text evidence="6">The sequence shown here is derived from an EMBL/GenBank/DDBJ whole genome shotgun (WGS) entry which is preliminary data.</text>
</comment>
<dbReference type="InterPro" id="IPR016035">
    <property type="entry name" value="Acyl_Trfase/lysoPLipase"/>
</dbReference>
<dbReference type="CDD" id="cd07208">
    <property type="entry name" value="Pat_hypo_Ecoli_yjju_like"/>
    <property type="match status" value="1"/>
</dbReference>
<protein>
    <submittedName>
        <fullName evidence="6">Esterase of the alpha-beta hydrolase superfamily</fullName>
    </submittedName>
</protein>
<dbReference type="PANTHER" id="PTHR14226:SF25">
    <property type="entry name" value="PHOSPHOESTERASE"/>
    <property type="match status" value="1"/>
</dbReference>
<dbReference type="PANTHER" id="PTHR14226">
    <property type="entry name" value="NEUROPATHY TARGET ESTERASE/SWISS CHEESE D.MELANOGASTER"/>
    <property type="match status" value="1"/>
</dbReference>
<evidence type="ECO:0000259" key="5">
    <source>
        <dbReference type="PROSITE" id="PS51635"/>
    </source>
</evidence>
<keyword evidence="1 4" id="KW-0378">Hydrolase</keyword>
<dbReference type="PATRIC" id="fig|1423726.3.peg.426"/>
<dbReference type="GO" id="GO:0016787">
    <property type="term" value="F:hydrolase activity"/>
    <property type="evidence" value="ECO:0007669"/>
    <property type="project" value="UniProtKB-UniRule"/>
</dbReference>
<dbReference type="InterPro" id="IPR037483">
    <property type="entry name" value="YjjU-like"/>
</dbReference>
<keyword evidence="3 4" id="KW-0443">Lipid metabolism</keyword>
<evidence type="ECO:0000256" key="2">
    <source>
        <dbReference type="ARBA" id="ARBA00022963"/>
    </source>
</evidence>
<dbReference type="EMBL" id="AZDA01000090">
    <property type="protein sequence ID" value="KRK34658.1"/>
    <property type="molecule type" value="Genomic_DNA"/>
</dbReference>
<dbReference type="SUPFAM" id="SSF52151">
    <property type="entry name" value="FabD/lysophospholipase-like"/>
    <property type="match status" value="1"/>
</dbReference>
<dbReference type="RefSeq" id="WP_057904918.1">
    <property type="nucleotide sequence ID" value="NZ_AZDA01000090.1"/>
</dbReference>
<dbReference type="PROSITE" id="PS51635">
    <property type="entry name" value="PNPLA"/>
    <property type="match status" value="1"/>
</dbReference>
<proteinExistence type="predicted"/>
<sequence>MYQAALVLEGGAMRGQYTAGVLDALMAHHIQFKTVIGVSAGALCGTNYVSNQRGRTNDVNVNYRHEREYISVRRVFRHQDIINLNYLFAPHGENWADFDELAYIQSPMNFIVGATALATGREVYFERPQGQQLVATLKASSAMPFISKPQRTPQGLCLDGGIADSIPYKYAQVAGFDRIVVVRTRPRDYRKKPTSAVLRQGYQRAFGQYETFVKTAIARPDMYNQQAAELTELERQGKVFVLAPQQAVTVKRLENDTRKLAALHNTGYRDTQAQLVALRNYLI</sequence>
<dbReference type="InterPro" id="IPR050301">
    <property type="entry name" value="NTE"/>
</dbReference>
<keyword evidence="7" id="KW-1185">Reference proteome</keyword>
<feature type="domain" description="PNPLA" evidence="5">
    <location>
        <begin position="6"/>
        <end position="172"/>
    </location>
</feature>
<evidence type="ECO:0000313" key="7">
    <source>
        <dbReference type="Proteomes" id="UP000051461"/>
    </source>
</evidence>
<dbReference type="InterPro" id="IPR002641">
    <property type="entry name" value="PNPLA_dom"/>
</dbReference>
<comment type="caution">
    <text evidence="4">Lacks conserved residue(s) required for the propagation of feature annotation.</text>
</comment>
<reference evidence="6 7" key="1">
    <citation type="journal article" date="2015" name="Genome Announc.">
        <title>Expanding the biotechnology potential of lactobacilli through comparative genomics of 213 strains and associated genera.</title>
        <authorList>
            <person name="Sun Z."/>
            <person name="Harris H.M."/>
            <person name="McCann A."/>
            <person name="Guo C."/>
            <person name="Argimon S."/>
            <person name="Zhang W."/>
            <person name="Yang X."/>
            <person name="Jeffery I.B."/>
            <person name="Cooney J.C."/>
            <person name="Kagawa T.F."/>
            <person name="Liu W."/>
            <person name="Song Y."/>
            <person name="Salvetti E."/>
            <person name="Wrobel A."/>
            <person name="Rasinkangas P."/>
            <person name="Parkhill J."/>
            <person name="Rea M.C."/>
            <person name="O'Sullivan O."/>
            <person name="Ritari J."/>
            <person name="Douillard F.P."/>
            <person name="Paul Ross R."/>
            <person name="Yang R."/>
            <person name="Briner A.E."/>
            <person name="Felis G.E."/>
            <person name="de Vos W.M."/>
            <person name="Barrangou R."/>
            <person name="Klaenhammer T.R."/>
            <person name="Caufield P.W."/>
            <person name="Cui Y."/>
            <person name="Zhang H."/>
            <person name="O'Toole P.W."/>
        </authorList>
    </citation>
    <scope>NUCLEOTIDE SEQUENCE [LARGE SCALE GENOMIC DNA]</scope>
    <source>
        <strain evidence="6 7">DSM 20003</strain>
    </source>
</reference>
<feature type="short sequence motif" description="DGA/G" evidence="4">
    <location>
        <begin position="159"/>
        <end position="161"/>
    </location>
</feature>
<dbReference type="OrthoDB" id="9802424at2"/>
<gene>
    <name evidence="6" type="ORF">FC07_GL000410</name>
</gene>
<accession>A0A0R1GT30</accession>
<dbReference type="AlphaFoldDB" id="A0A0R1GT30"/>
<feature type="active site" description="Nucleophile" evidence="4">
    <location>
        <position position="39"/>
    </location>
</feature>
<evidence type="ECO:0000256" key="1">
    <source>
        <dbReference type="ARBA" id="ARBA00022801"/>
    </source>
</evidence>
<evidence type="ECO:0000256" key="3">
    <source>
        <dbReference type="ARBA" id="ARBA00023098"/>
    </source>
</evidence>
<dbReference type="Pfam" id="PF01734">
    <property type="entry name" value="Patatin"/>
    <property type="match status" value="1"/>
</dbReference>
<dbReference type="Pfam" id="PF19890">
    <property type="entry name" value="DUF6363"/>
    <property type="match status" value="1"/>
</dbReference>
<feature type="short sequence motif" description="GXSXG" evidence="4">
    <location>
        <begin position="37"/>
        <end position="41"/>
    </location>
</feature>
<organism evidence="6 7">
    <name type="scientific">Loigolactobacillus bifermentans DSM 20003</name>
    <dbReference type="NCBI Taxonomy" id="1423726"/>
    <lineage>
        <taxon>Bacteria</taxon>
        <taxon>Bacillati</taxon>
        <taxon>Bacillota</taxon>
        <taxon>Bacilli</taxon>
        <taxon>Lactobacillales</taxon>
        <taxon>Lactobacillaceae</taxon>
        <taxon>Loigolactobacillus</taxon>
    </lineage>
</organism>